<name>X0S7W4_9ZZZZ</name>
<dbReference type="GO" id="GO:0015948">
    <property type="term" value="P:methanogenesis"/>
    <property type="evidence" value="ECO:0007669"/>
    <property type="project" value="InterPro"/>
</dbReference>
<protein>
    <recommendedName>
        <fullName evidence="5">Trimethylamine methyltransferase</fullName>
    </recommendedName>
</protein>
<dbReference type="EMBL" id="BARS01007022">
    <property type="protein sequence ID" value="GAF77133.1"/>
    <property type="molecule type" value="Genomic_DNA"/>
</dbReference>
<organism evidence="4">
    <name type="scientific">marine sediment metagenome</name>
    <dbReference type="NCBI Taxonomy" id="412755"/>
    <lineage>
        <taxon>unclassified sequences</taxon>
        <taxon>metagenomes</taxon>
        <taxon>ecological metagenomes</taxon>
    </lineage>
</organism>
<feature type="non-terminal residue" evidence="4">
    <location>
        <position position="1"/>
    </location>
</feature>
<comment type="similarity">
    <text evidence="1">Belongs to the trimethylamine methyltransferase family.</text>
</comment>
<evidence type="ECO:0000256" key="1">
    <source>
        <dbReference type="ARBA" id="ARBA00007137"/>
    </source>
</evidence>
<accession>X0S7W4</accession>
<dbReference type="InterPro" id="IPR038601">
    <property type="entry name" value="MttB-like_sf"/>
</dbReference>
<dbReference type="AlphaFoldDB" id="X0S7W4"/>
<evidence type="ECO:0000256" key="3">
    <source>
        <dbReference type="ARBA" id="ARBA00022679"/>
    </source>
</evidence>
<proteinExistence type="inferred from homology"/>
<evidence type="ECO:0008006" key="5">
    <source>
        <dbReference type="Google" id="ProtNLM"/>
    </source>
</evidence>
<reference evidence="4" key="1">
    <citation type="journal article" date="2014" name="Front. Microbiol.">
        <title>High frequency of phylogenetically diverse reductive dehalogenase-homologous genes in deep subseafloor sedimentary metagenomes.</title>
        <authorList>
            <person name="Kawai M."/>
            <person name="Futagami T."/>
            <person name="Toyoda A."/>
            <person name="Takaki Y."/>
            <person name="Nishi S."/>
            <person name="Hori S."/>
            <person name="Arai W."/>
            <person name="Tsubouchi T."/>
            <person name="Morono Y."/>
            <person name="Uchiyama I."/>
            <person name="Ito T."/>
            <person name="Fujiyama A."/>
            <person name="Inagaki F."/>
            <person name="Takami H."/>
        </authorList>
    </citation>
    <scope>NUCLEOTIDE SEQUENCE</scope>
    <source>
        <strain evidence="4">Expedition CK06-06</strain>
    </source>
</reference>
<keyword evidence="2" id="KW-0489">Methyltransferase</keyword>
<dbReference type="GO" id="GO:0008168">
    <property type="term" value="F:methyltransferase activity"/>
    <property type="evidence" value="ECO:0007669"/>
    <property type="project" value="UniProtKB-KW"/>
</dbReference>
<dbReference type="InterPro" id="IPR010426">
    <property type="entry name" value="MTTB_MeTrfase"/>
</dbReference>
<sequence length="195" mass="21610">TVMMEAAMAQIGRYYRIPTGVRTLCSSTKVLDAETGMESGIGLTLASQSGINIIQGPGQMGNANLHSLLKLAIDHEICGMAYHLRDGLRVDEDTLALDLIRKVGPGGTYFLEKHTREWLRKELYLPSEIIDRKTMPQWKRGGSKDVVERAREHVESVLAGHQPTPMDPDIRKDLDDVVIGIMKRHKIATLPIGPS</sequence>
<evidence type="ECO:0000313" key="4">
    <source>
        <dbReference type="EMBL" id="GAF77133.1"/>
    </source>
</evidence>
<dbReference type="GO" id="GO:0032259">
    <property type="term" value="P:methylation"/>
    <property type="evidence" value="ECO:0007669"/>
    <property type="project" value="UniProtKB-KW"/>
</dbReference>
<comment type="caution">
    <text evidence="4">The sequence shown here is derived from an EMBL/GenBank/DDBJ whole genome shotgun (WGS) entry which is preliminary data.</text>
</comment>
<keyword evidence="3" id="KW-0808">Transferase</keyword>
<dbReference type="Pfam" id="PF06253">
    <property type="entry name" value="MTTB"/>
    <property type="match status" value="1"/>
</dbReference>
<dbReference type="Gene3D" id="3.20.20.480">
    <property type="entry name" value="Trimethylamine methyltransferase-like"/>
    <property type="match status" value="1"/>
</dbReference>
<gene>
    <name evidence="4" type="ORF">S01H1_13596</name>
</gene>
<evidence type="ECO:0000256" key="2">
    <source>
        <dbReference type="ARBA" id="ARBA00022603"/>
    </source>
</evidence>